<organism evidence="2 3">
    <name type="scientific">Rhizobium subbaraonis</name>
    <dbReference type="NCBI Taxonomy" id="908946"/>
    <lineage>
        <taxon>Bacteria</taxon>
        <taxon>Pseudomonadati</taxon>
        <taxon>Pseudomonadota</taxon>
        <taxon>Alphaproteobacteria</taxon>
        <taxon>Hyphomicrobiales</taxon>
        <taxon>Rhizobiaceae</taxon>
        <taxon>Rhizobium/Agrobacterium group</taxon>
        <taxon>Rhizobium</taxon>
    </lineage>
</organism>
<gene>
    <name evidence="2" type="ORF">SAMN05892877_11992</name>
</gene>
<name>A0A285UVY4_9HYPH</name>
<keyword evidence="1" id="KW-0812">Transmembrane</keyword>
<dbReference type="RefSeq" id="WP_280952695.1">
    <property type="nucleotide sequence ID" value="NZ_OBQD01000019.1"/>
</dbReference>
<evidence type="ECO:0000256" key="1">
    <source>
        <dbReference type="SAM" id="Phobius"/>
    </source>
</evidence>
<proteinExistence type="predicted"/>
<dbReference type="AlphaFoldDB" id="A0A285UVY4"/>
<accession>A0A285UVY4</accession>
<dbReference type="Proteomes" id="UP000219167">
    <property type="component" value="Unassembled WGS sequence"/>
</dbReference>
<reference evidence="2 3" key="1">
    <citation type="submission" date="2017-08" db="EMBL/GenBank/DDBJ databases">
        <authorList>
            <person name="de Groot N.N."/>
        </authorList>
    </citation>
    <scope>NUCLEOTIDE SEQUENCE [LARGE SCALE GENOMIC DNA]</scope>
    <source>
        <strain evidence="2 3">JC85</strain>
    </source>
</reference>
<evidence type="ECO:0000313" key="3">
    <source>
        <dbReference type="Proteomes" id="UP000219167"/>
    </source>
</evidence>
<evidence type="ECO:0000313" key="2">
    <source>
        <dbReference type="EMBL" id="SOC45979.1"/>
    </source>
</evidence>
<keyword evidence="3" id="KW-1185">Reference proteome</keyword>
<keyword evidence="1" id="KW-1133">Transmembrane helix</keyword>
<keyword evidence="1" id="KW-0472">Membrane</keyword>
<feature type="transmembrane region" description="Helical" evidence="1">
    <location>
        <begin position="21"/>
        <end position="40"/>
    </location>
</feature>
<protein>
    <submittedName>
        <fullName evidence="2">Uncharacterized protein</fullName>
    </submittedName>
</protein>
<dbReference type="EMBL" id="OBQD01000019">
    <property type="protein sequence ID" value="SOC45979.1"/>
    <property type="molecule type" value="Genomic_DNA"/>
</dbReference>
<sequence length="42" mass="4841">MTYEWDGQRAKRTFIWKTVSILAATLVSVGIPIWIVLTALQY</sequence>